<dbReference type="EMBL" id="CP071517">
    <property type="protein sequence ID" value="QSX74719.1"/>
    <property type="molecule type" value="Genomic_DNA"/>
</dbReference>
<sequence>MTRPLSFRKAFWLFLRNSSPNAPFQPDFARQTGISEVAATACILLGFFAGVPLTLGFARLLIPWLVDFFVPLFVLTVIAFFILVQGAATYAAYRAWHRRCYPAA</sequence>
<keyword evidence="3" id="KW-1185">Reference proteome</keyword>
<evidence type="ECO:0000313" key="3">
    <source>
        <dbReference type="Proteomes" id="UP000663400"/>
    </source>
</evidence>
<proteinExistence type="predicted"/>
<keyword evidence="1" id="KW-0472">Membrane</keyword>
<dbReference type="RefSeq" id="WP_200608828.1">
    <property type="nucleotide sequence ID" value="NZ_CP071517.1"/>
</dbReference>
<evidence type="ECO:0000313" key="2">
    <source>
        <dbReference type="EMBL" id="QSX74719.1"/>
    </source>
</evidence>
<name>A0ABX7RBG9_9GAMM</name>
<protein>
    <submittedName>
        <fullName evidence="2">Uncharacterized protein</fullName>
    </submittedName>
</protein>
<organism evidence="2 3">
    <name type="scientific">Lysobacter arenosi</name>
    <dbReference type="NCBI Taxonomy" id="2795387"/>
    <lineage>
        <taxon>Bacteria</taxon>
        <taxon>Pseudomonadati</taxon>
        <taxon>Pseudomonadota</taxon>
        <taxon>Gammaproteobacteria</taxon>
        <taxon>Lysobacterales</taxon>
        <taxon>Lysobacteraceae</taxon>
        <taxon>Lysobacter</taxon>
    </lineage>
</organism>
<accession>A0ABX7RBG9</accession>
<feature type="transmembrane region" description="Helical" evidence="1">
    <location>
        <begin position="68"/>
        <end position="93"/>
    </location>
</feature>
<dbReference type="Proteomes" id="UP000663400">
    <property type="component" value="Chromosome"/>
</dbReference>
<feature type="transmembrane region" description="Helical" evidence="1">
    <location>
        <begin position="37"/>
        <end position="62"/>
    </location>
</feature>
<keyword evidence="1" id="KW-1133">Transmembrane helix</keyword>
<evidence type="ECO:0000256" key="1">
    <source>
        <dbReference type="SAM" id="Phobius"/>
    </source>
</evidence>
<gene>
    <name evidence="2" type="ORF">HIV01_016355</name>
</gene>
<reference evidence="2 3" key="1">
    <citation type="submission" date="2021-02" db="EMBL/GenBank/DDBJ databases">
        <title>Lysobacter arenosi sp. nov., isolated from soil of gangwondo yeongwol, south Korea.</title>
        <authorList>
            <person name="Kim K.R."/>
            <person name="Kim K.H."/>
            <person name="Jeon C.O."/>
        </authorList>
    </citation>
    <scope>NUCLEOTIDE SEQUENCE [LARGE SCALE GENOMIC DNA]</scope>
    <source>
        <strain evidence="2 3">R7</strain>
    </source>
</reference>
<keyword evidence="1" id="KW-0812">Transmembrane</keyword>